<organism evidence="2 3">
    <name type="scientific">Hypholoma sublateritium (strain FD-334 SS-4)</name>
    <dbReference type="NCBI Taxonomy" id="945553"/>
    <lineage>
        <taxon>Eukaryota</taxon>
        <taxon>Fungi</taxon>
        <taxon>Dikarya</taxon>
        <taxon>Basidiomycota</taxon>
        <taxon>Agaricomycotina</taxon>
        <taxon>Agaricomycetes</taxon>
        <taxon>Agaricomycetidae</taxon>
        <taxon>Agaricales</taxon>
        <taxon>Agaricineae</taxon>
        <taxon>Strophariaceae</taxon>
        <taxon>Hypholoma</taxon>
    </lineage>
</organism>
<gene>
    <name evidence="2" type="ORF">HYPSUDRAFT_34748</name>
</gene>
<evidence type="ECO:0000313" key="2">
    <source>
        <dbReference type="EMBL" id="KJA27633.1"/>
    </source>
</evidence>
<sequence>MSTTIDAPTRARPTFIRFLYRAPDQPTQGPDTRRGAPVVLGDRSSRYVHRRIYSALIDAAYMYIQHVVRAPLHTRLRRTVACAGQRAPHRACGWRCLMSAELADIPRAPPRASRRVASTHPLAAHPPMARDPTRRSGTVSWACTARTGGLREWSRVSVRSPA</sequence>
<dbReference type="Proteomes" id="UP000054270">
    <property type="component" value="Unassembled WGS sequence"/>
</dbReference>
<keyword evidence="3" id="KW-1185">Reference proteome</keyword>
<protein>
    <submittedName>
        <fullName evidence="2">Uncharacterized protein</fullName>
    </submittedName>
</protein>
<evidence type="ECO:0000256" key="1">
    <source>
        <dbReference type="SAM" id="MobiDB-lite"/>
    </source>
</evidence>
<name>A0A0D2MUG3_HYPSF</name>
<reference evidence="3" key="1">
    <citation type="submission" date="2014-04" db="EMBL/GenBank/DDBJ databases">
        <title>Evolutionary Origins and Diversification of the Mycorrhizal Mutualists.</title>
        <authorList>
            <consortium name="DOE Joint Genome Institute"/>
            <consortium name="Mycorrhizal Genomics Consortium"/>
            <person name="Kohler A."/>
            <person name="Kuo A."/>
            <person name="Nagy L.G."/>
            <person name="Floudas D."/>
            <person name="Copeland A."/>
            <person name="Barry K.W."/>
            <person name="Cichocki N."/>
            <person name="Veneault-Fourrey C."/>
            <person name="LaButti K."/>
            <person name="Lindquist E.A."/>
            <person name="Lipzen A."/>
            <person name="Lundell T."/>
            <person name="Morin E."/>
            <person name="Murat C."/>
            <person name="Riley R."/>
            <person name="Ohm R."/>
            <person name="Sun H."/>
            <person name="Tunlid A."/>
            <person name="Henrissat B."/>
            <person name="Grigoriev I.V."/>
            <person name="Hibbett D.S."/>
            <person name="Martin F."/>
        </authorList>
    </citation>
    <scope>NUCLEOTIDE SEQUENCE [LARGE SCALE GENOMIC DNA]</scope>
    <source>
        <strain evidence="3">FD-334 SS-4</strain>
    </source>
</reference>
<feature type="region of interest" description="Disordered" evidence="1">
    <location>
        <begin position="108"/>
        <end position="139"/>
    </location>
</feature>
<proteinExistence type="predicted"/>
<dbReference type="EMBL" id="KN817523">
    <property type="protein sequence ID" value="KJA27633.1"/>
    <property type="molecule type" value="Genomic_DNA"/>
</dbReference>
<accession>A0A0D2MUG3</accession>
<evidence type="ECO:0000313" key="3">
    <source>
        <dbReference type="Proteomes" id="UP000054270"/>
    </source>
</evidence>
<dbReference type="AlphaFoldDB" id="A0A0D2MUG3"/>